<proteinExistence type="inferred from homology"/>
<dbReference type="PROSITE" id="PS00411">
    <property type="entry name" value="KINESIN_MOTOR_1"/>
    <property type="match status" value="1"/>
</dbReference>
<dbReference type="PANTHER" id="PTHR24115:SF600">
    <property type="entry name" value="KINESIN-LIKE PROTEIN KIF23"/>
    <property type="match status" value="1"/>
</dbReference>
<evidence type="ECO:0000256" key="3">
    <source>
        <dbReference type="ARBA" id="ARBA00022840"/>
    </source>
</evidence>
<organism evidence="9 10">
    <name type="scientific">Pomacea canaliculata</name>
    <name type="common">Golden apple snail</name>
    <dbReference type="NCBI Taxonomy" id="400727"/>
    <lineage>
        <taxon>Eukaryota</taxon>
        <taxon>Metazoa</taxon>
        <taxon>Spiralia</taxon>
        <taxon>Lophotrochozoa</taxon>
        <taxon>Mollusca</taxon>
        <taxon>Gastropoda</taxon>
        <taxon>Caenogastropoda</taxon>
        <taxon>Architaenioglossa</taxon>
        <taxon>Ampullarioidea</taxon>
        <taxon>Ampullariidae</taxon>
        <taxon>Pomacea</taxon>
    </lineage>
</organism>
<dbReference type="InterPro" id="IPR032384">
    <property type="entry name" value="Kif23_Arf-bd"/>
</dbReference>
<dbReference type="PROSITE" id="PS50067">
    <property type="entry name" value="KINESIN_MOTOR_2"/>
    <property type="match status" value="1"/>
</dbReference>
<dbReference type="GO" id="GO:0016887">
    <property type="term" value="F:ATP hydrolysis activity"/>
    <property type="evidence" value="ECO:0007669"/>
    <property type="project" value="TreeGrafter"/>
</dbReference>
<dbReference type="GO" id="GO:0051256">
    <property type="term" value="P:mitotic spindle midzone assembly"/>
    <property type="evidence" value="ECO:0007669"/>
    <property type="project" value="TreeGrafter"/>
</dbReference>
<dbReference type="GO" id="GO:0003777">
    <property type="term" value="F:microtubule motor activity"/>
    <property type="evidence" value="ECO:0007669"/>
    <property type="project" value="InterPro"/>
</dbReference>
<accession>A0A2T7PSI2</accession>
<sequence>MYVHNCVEIEVKTTEEAFEVFYKGQKRRKVAHTSLNAESSRSHSVFNIRLVQAPLDTRGEEVVQDPEKIYISQLSLVDLAGSERTNRTRNAGRPLEGSRHINQSLMTLRSCLELLRENQKSGANKMVPYRDSRLTHLFKNYFDGDGKVRMIVCVNPRADEYEETIEVLVTRSQQVNFNTGFTPGRRRMHQQYAEKMERQPDTVLQPKLGKKRSVSKLEIRDTRDVSKYCLTHQEQDSNDELVTKIIKGDVIPTAAGGTAVVFKDVEILKQTSPGSRKRRSSGPPSVPAPEEWTDVETRCSIAIEGHSKRNKRSDV</sequence>
<dbReference type="SUPFAM" id="SSF52540">
    <property type="entry name" value="P-loop containing nucleoside triphosphate hydrolases"/>
    <property type="match status" value="1"/>
</dbReference>
<keyword evidence="2 6" id="KW-0547">Nucleotide-binding</keyword>
<evidence type="ECO:0000256" key="4">
    <source>
        <dbReference type="ARBA" id="ARBA00023212"/>
    </source>
</evidence>
<dbReference type="InterPro" id="IPR027640">
    <property type="entry name" value="Kinesin-like_fam"/>
</dbReference>
<evidence type="ECO:0000256" key="2">
    <source>
        <dbReference type="ARBA" id="ARBA00022741"/>
    </source>
</evidence>
<dbReference type="Proteomes" id="UP000245119">
    <property type="component" value="Linkage Group LG2"/>
</dbReference>
<evidence type="ECO:0000256" key="1">
    <source>
        <dbReference type="ARBA" id="ARBA00004245"/>
    </source>
</evidence>
<evidence type="ECO:0000313" key="10">
    <source>
        <dbReference type="Proteomes" id="UP000245119"/>
    </source>
</evidence>
<comment type="similarity">
    <text evidence="5 6">Belongs to the TRAFAC class myosin-kinesin ATPase superfamily. Kinesin family.</text>
</comment>
<dbReference type="PANTHER" id="PTHR24115">
    <property type="entry name" value="KINESIN-RELATED"/>
    <property type="match status" value="1"/>
</dbReference>
<protein>
    <recommendedName>
        <fullName evidence="6">Kinesin-like protein</fullName>
    </recommendedName>
</protein>
<feature type="region of interest" description="Disordered" evidence="7">
    <location>
        <begin position="271"/>
        <end position="296"/>
    </location>
</feature>
<dbReference type="InterPro" id="IPR001752">
    <property type="entry name" value="Kinesin_motor_dom"/>
</dbReference>
<dbReference type="InterPro" id="IPR038105">
    <property type="entry name" value="Kif23_Arf-bd_sf"/>
</dbReference>
<dbReference type="Gene3D" id="3.40.850.10">
    <property type="entry name" value="Kinesin motor domain"/>
    <property type="match status" value="1"/>
</dbReference>
<dbReference type="STRING" id="400727.A0A2T7PSI2"/>
<dbReference type="InterPro" id="IPR019821">
    <property type="entry name" value="Kinesin_motor_CS"/>
</dbReference>
<feature type="domain" description="Kinesin motor" evidence="8">
    <location>
        <begin position="1"/>
        <end position="177"/>
    </location>
</feature>
<dbReference type="OrthoDB" id="2403182at2759"/>
<dbReference type="GO" id="GO:0008017">
    <property type="term" value="F:microtubule binding"/>
    <property type="evidence" value="ECO:0007669"/>
    <property type="project" value="InterPro"/>
</dbReference>
<keyword evidence="3 6" id="KW-0067">ATP-binding</keyword>
<gene>
    <name evidence="9" type="ORF">C0Q70_03368</name>
</gene>
<dbReference type="AlphaFoldDB" id="A0A2T7PSI2"/>
<dbReference type="GO" id="GO:0005874">
    <property type="term" value="C:microtubule"/>
    <property type="evidence" value="ECO:0007669"/>
    <property type="project" value="UniProtKB-KW"/>
</dbReference>
<keyword evidence="6" id="KW-0505">Motor protein</keyword>
<keyword evidence="4" id="KW-0963">Cytoplasm</keyword>
<dbReference type="GO" id="GO:0005524">
    <property type="term" value="F:ATP binding"/>
    <property type="evidence" value="ECO:0007669"/>
    <property type="project" value="UniProtKB-KW"/>
</dbReference>
<dbReference type="InterPro" id="IPR036961">
    <property type="entry name" value="Kinesin_motor_dom_sf"/>
</dbReference>
<dbReference type="SMART" id="SM00129">
    <property type="entry name" value="KISc"/>
    <property type="match status" value="1"/>
</dbReference>
<dbReference type="GO" id="GO:0005871">
    <property type="term" value="C:kinesin complex"/>
    <property type="evidence" value="ECO:0007669"/>
    <property type="project" value="TreeGrafter"/>
</dbReference>
<dbReference type="EMBL" id="PZQS01000002">
    <property type="protein sequence ID" value="PVD36386.1"/>
    <property type="molecule type" value="Genomic_DNA"/>
</dbReference>
<evidence type="ECO:0000256" key="6">
    <source>
        <dbReference type="RuleBase" id="RU000394"/>
    </source>
</evidence>
<dbReference type="Gene3D" id="2.60.40.4330">
    <property type="entry name" value="Kinesin-like protein Kif23, Arf6-interacting domain"/>
    <property type="match status" value="1"/>
</dbReference>
<comment type="caution">
    <text evidence="9">The sequence shown here is derived from an EMBL/GenBank/DDBJ whole genome shotgun (WGS) entry which is preliminary data.</text>
</comment>
<evidence type="ECO:0000313" key="9">
    <source>
        <dbReference type="EMBL" id="PVD36386.1"/>
    </source>
</evidence>
<comment type="subcellular location">
    <subcellularLocation>
        <location evidence="1">Cytoplasm</location>
        <location evidence="1">Cytoskeleton</location>
    </subcellularLocation>
</comment>
<name>A0A2T7PSI2_POMCA</name>
<dbReference type="GO" id="GO:0007018">
    <property type="term" value="P:microtubule-based movement"/>
    <property type="evidence" value="ECO:0007669"/>
    <property type="project" value="InterPro"/>
</dbReference>
<keyword evidence="6" id="KW-0493">Microtubule</keyword>
<evidence type="ECO:0000256" key="5">
    <source>
        <dbReference type="PROSITE-ProRule" id="PRU00283"/>
    </source>
</evidence>
<keyword evidence="10" id="KW-1185">Reference proteome</keyword>
<reference evidence="9 10" key="1">
    <citation type="submission" date="2018-04" db="EMBL/GenBank/DDBJ databases">
        <title>The genome of golden apple snail Pomacea canaliculata provides insight into stress tolerance and invasive adaptation.</title>
        <authorList>
            <person name="Liu C."/>
            <person name="Liu B."/>
            <person name="Ren Y."/>
            <person name="Zhang Y."/>
            <person name="Wang H."/>
            <person name="Li S."/>
            <person name="Jiang F."/>
            <person name="Yin L."/>
            <person name="Zhang G."/>
            <person name="Qian W."/>
            <person name="Fan W."/>
        </authorList>
    </citation>
    <scope>NUCLEOTIDE SEQUENCE [LARGE SCALE GENOMIC DNA]</scope>
    <source>
        <strain evidence="9">SZHN2017</strain>
        <tissue evidence="9">Muscle</tissue>
    </source>
</reference>
<dbReference type="Pfam" id="PF00225">
    <property type="entry name" value="Kinesin"/>
    <property type="match status" value="1"/>
</dbReference>
<dbReference type="PRINTS" id="PR00380">
    <property type="entry name" value="KINESINHEAVY"/>
</dbReference>
<keyword evidence="4" id="KW-0206">Cytoskeleton</keyword>
<evidence type="ECO:0000259" key="8">
    <source>
        <dbReference type="PROSITE" id="PS50067"/>
    </source>
</evidence>
<dbReference type="Pfam" id="PF16540">
    <property type="entry name" value="MKLP1_Arf_bdg"/>
    <property type="match status" value="1"/>
</dbReference>
<dbReference type="GO" id="GO:0005634">
    <property type="term" value="C:nucleus"/>
    <property type="evidence" value="ECO:0007669"/>
    <property type="project" value="TreeGrafter"/>
</dbReference>
<dbReference type="InterPro" id="IPR027417">
    <property type="entry name" value="P-loop_NTPase"/>
</dbReference>
<evidence type="ECO:0000256" key="7">
    <source>
        <dbReference type="SAM" id="MobiDB-lite"/>
    </source>
</evidence>
<comment type="caution">
    <text evidence="5">Lacks conserved residue(s) required for the propagation of feature annotation.</text>
</comment>